<keyword evidence="11 14" id="KW-1133">Transmembrane helix</keyword>
<dbReference type="PANTHER" id="PTHR45528">
    <property type="entry name" value="SENSOR HISTIDINE KINASE CPXA"/>
    <property type="match status" value="1"/>
</dbReference>
<keyword evidence="5" id="KW-0597">Phosphoprotein</keyword>
<dbReference type="SMART" id="SM00304">
    <property type="entry name" value="HAMP"/>
    <property type="match status" value="1"/>
</dbReference>
<evidence type="ECO:0000256" key="12">
    <source>
        <dbReference type="ARBA" id="ARBA00023012"/>
    </source>
</evidence>
<keyword evidence="6" id="KW-0808">Transferase</keyword>
<feature type="domain" description="Histidine kinase" evidence="15">
    <location>
        <begin position="271"/>
        <end position="469"/>
    </location>
</feature>
<dbReference type="InterPro" id="IPR003660">
    <property type="entry name" value="HAMP_dom"/>
</dbReference>
<dbReference type="Gene3D" id="6.10.340.10">
    <property type="match status" value="1"/>
</dbReference>
<evidence type="ECO:0000259" key="15">
    <source>
        <dbReference type="PROSITE" id="PS50109"/>
    </source>
</evidence>
<dbReference type="Gene3D" id="3.30.565.10">
    <property type="entry name" value="Histidine kinase-like ATPase, C-terminal domain"/>
    <property type="match status" value="1"/>
</dbReference>
<evidence type="ECO:0000256" key="3">
    <source>
        <dbReference type="ARBA" id="ARBA00012438"/>
    </source>
</evidence>
<keyword evidence="8" id="KW-0547">Nucleotide-binding</keyword>
<comment type="subcellular location">
    <subcellularLocation>
        <location evidence="2">Cell membrane</location>
        <topology evidence="2">Multi-pass membrane protein</topology>
    </subcellularLocation>
</comment>
<evidence type="ECO:0000256" key="11">
    <source>
        <dbReference type="ARBA" id="ARBA00022989"/>
    </source>
</evidence>
<dbReference type="Gene3D" id="1.10.287.130">
    <property type="match status" value="1"/>
</dbReference>
<dbReference type="SUPFAM" id="SSF158472">
    <property type="entry name" value="HAMP domain-like"/>
    <property type="match status" value="1"/>
</dbReference>
<evidence type="ECO:0000256" key="6">
    <source>
        <dbReference type="ARBA" id="ARBA00022679"/>
    </source>
</evidence>
<feature type="domain" description="HAMP" evidence="16">
    <location>
        <begin position="204"/>
        <end position="256"/>
    </location>
</feature>
<evidence type="ECO:0000256" key="4">
    <source>
        <dbReference type="ARBA" id="ARBA00022475"/>
    </source>
</evidence>
<dbReference type="AlphaFoldDB" id="A0A2Z2KLV0"/>
<dbReference type="GO" id="GO:0005524">
    <property type="term" value="F:ATP binding"/>
    <property type="evidence" value="ECO:0007669"/>
    <property type="project" value="UniProtKB-KW"/>
</dbReference>
<dbReference type="PANTHER" id="PTHR45528:SF9">
    <property type="entry name" value="SENSOR HISTIDINE KINASE YBDK"/>
    <property type="match status" value="1"/>
</dbReference>
<name>A0A2Z2KLV0_9BACL</name>
<reference evidence="17 18" key="1">
    <citation type="submission" date="2017-06" db="EMBL/GenBank/DDBJ databases">
        <title>Complete genome sequence of Paenibacillus donghaensis KCTC 13049T isolated from East Sea sediment, South Korea.</title>
        <authorList>
            <person name="Jung B.K."/>
            <person name="Hong S.-J."/>
            <person name="Shin J.-H."/>
        </authorList>
    </citation>
    <scope>NUCLEOTIDE SEQUENCE [LARGE SCALE GENOMIC DNA]</scope>
    <source>
        <strain evidence="17 18">KCTC 13049</strain>
    </source>
</reference>
<protein>
    <recommendedName>
        <fullName evidence="3">histidine kinase</fullName>
        <ecNumber evidence="3">2.7.13.3</ecNumber>
    </recommendedName>
</protein>
<dbReference type="EC" id="2.7.13.3" evidence="3"/>
<dbReference type="SMART" id="SM00388">
    <property type="entry name" value="HisKA"/>
    <property type="match status" value="1"/>
</dbReference>
<dbReference type="SMART" id="SM00387">
    <property type="entry name" value="HATPase_c"/>
    <property type="match status" value="1"/>
</dbReference>
<evidence type="ECO:0000256" key="7">
    <source>
        <dbReference type="ARBA" id="ARBA00022692"/>
    </source>
</evidence>
<dbReference type="Pfam" id="PF00512">
    <property type="entry name" value="HisKA"/>
    <property type="match status" value="1"/>
</dbReference>
<dbReference type="InterPro" id="IPR003594">
    <property type="entry name" value="HATPase_dom"/>
</dbReference>
<evidence type="ECO:0000256" key="5">
    <source>
        <dbReference type="ARBA" id="ARBA00022553"/>
    </source>
</evidence>
<evidence type="ECO:0000256" key="10">
    <source>
        <dbReference type="ARBA" id="ARBA00022840"/>
    </source>
</evidence>
<evidence type="ECO:0000313" key="17">
    <source>
        <dbReference type="EMBL" id="ASA25325.1"/>
    </source>
</evidence>
<keyword evidence="12" id="KW-0902">Two-component regulatory system</keyword>
<evidence type="ECO:0000256" key="2">
    <source>
        <dbReference type="ARBA" id="ARBA00004651"/>
    </source>
</evidence>
<keyword evidence="18" id="KW-1185">Reference proteome</keyword>
<feature type="transmembrane region" description="Helical" evidence="14">
    <location>
        <begin position="181"/>
        <end position="204"/>
    </location>
</feature>
<keyword evidence="9" id="KW-0418">Kinase</keyword>
<dbReference type="EMBL" id="CP021780">
    <property type="protein sequence ID" value="ASA25325.1"/>
    <property type="molecule type" value="Genomic_DNA"/>
</dbReference>
<evidence type="ECO:0000256" key="13">
    <source>
        <dbReference type="ARBA" id="ARBA00023136"/>
    </source>
</evidence>
<dbReference type="InterPro" id="IPR036890">
    <property type="entry name" value="HATPase_C_sf"/>
</dbReference>
<keyword evidence="7 14" id="KW-0812">Transmembrane</keyword>
<keyword evidence="13 14" id="KW-0472">Membrane</keyword>
<comment type="catalytic activity">
    <reaction evidence="1">
        <text>ATP + protein L-histidine = ADP + protein N-phospho-L-histidine.</text>
        <dbReference type="EC" id="2.7.13.3"/>
    </reaction>
</comment>
<dbReference type="SUPFAM" id="SSF55874">
    <property type="entry name" value="ATPase domain of HSP90 chaperone/DNA topoisomerase II/histidine kinase"/>
    <property type="match status" value="1"/>
</dbReference>
<evidence type="ECO:0000256" key="9">
    <source>
        <dbReference type="ARBA" id="ARBA00022777"/>
    </source>
</evidence>
<proteinExistence type="predicted"/>
<accession>A0A2Z2KLV0</accession>
<dbReference type="Pfam" id="PF02518">
    <property type="entry name" value="HATPase_c"/>
    <property type="match status" value="1"/>
</dbReference>
<dbReference type="Pfam" id="PF00672">
    <property type="entry name" value="HAMP"/>
    <property type="match status" value="1"/>
</dbReference>
<organism evidence="17 18">
    <name type="scientific">Paenibacillus donghaensis</name>
    <dbReference type="NCBI Taxonomy" id="414771"/>
    <lineage>
        <taxon>Bacteria</taxon>
        <taxon>Bacillati</taxon>
        <taxon>Bacillota</taxon>
        <taxon>Bacilli</taxon>
        <taxon>Bacillales</taxon>
        <taxon>Paenibacillaceae</taxon>
        <taxon>Paenibacillus</taxon>
    </lineage>
</organism>
<keyword evidence="4" id="KW-1003">Cell membrane</keyword>
<feature type="transmembrane region" description="Helical" evidence="14">
    <location>
        <begin position="20"/>
        <end position="44"/>
    </location>
</feature>
<dbReference type="PROSITE" id="PS50885">
    <property type="entry name" value="HAMP"/>
    <property type="match status" value="1"/>
</dbReference>
<dbReference type="InterPro" id="IPR050398">
    <property type="entry name" value="HssS/ArlS-like"/>
</dbReference>
<dbReference type="SUPFAM" id="SSF47384">
    <property type="entry name" value="Homodimeric domain of signal transducing histidine kinase"/>
    <property type="match status" value="1"/>
</dbReference>
<dbReference type="OrthoDB" id="14660at2"/>
<evidence type="ECO:0000256" key="14">
    <source>
        <dbReference type="SAM" id="Phobius"/>
    </source>
</evidence>
<dbReference type="KEGG" id="pdh:B9T62_34095"/>
<evidence type="ECO:0000256" key="8">
    <source>
        <dbReference type="ARBA" id="ARBA00022741"/>
    </source>
</evidence>
<dbReference type="GO" id="GO:0005886">
    <property type="term" value="C:plasma membrane"/>
    <property type="evidence" value="ECO:0007669"/>
    <property type="project" value="UniProtKB-SubCell"/>
</dbReference>
<dbReference type="Proteomes" id="UP000249890">
    <property type="component" value="Chromosome"/>
</dbReference>
<gene>
    <name evidence="17" type="ORF">B9T62_34095</name>
</gene>
<dbReference type="InterPro" id="IPR005467">
    <property type="entry name" value="His_kinase_dom"/>
</dbReference>
<evidence type="ECO:0000259" key="16">
    <source>
        <dbReference type="PROSITE" id="PS50885"/>
    </source>
</evidence>
<dbReference type="InterPro" id="IPR003661">
    <property type="entry name" value="HisK_dim/P_dom"/>
</dbReference>
<evidence type="ECO:0000256" key="1">
    <source>
        <dbReference type="ARBA" id="ARBA00000085"/>
    </source>
</evidence>
<evidence type="ECO:0000313" key="18">
    <source>
        <dbReference type="Proteomes" id="UP000249890"/>
    </source>
</evidence>
<dbReference type="GO" id="GO:0000155">
    <property type="term" value="F:phosphorelay sensor kinase activity"/>
    <property type="evidence" value="ECO:0007669"/>
    <property type="project" value="InterPro"/>
</dbReference>
<sequence length="474" mass="53336">MSKGRLMSKISSSLLSRYAIIVIGALLFIPVVFPLTMLGAILFANMNDKEQVAEVTPYDNISRLEKIWHLEALQLEGADADEIDQRLIELSAEYSRASLFWVDEAGTTRLTVGNDSPGSSMPIPSHWDAAEAISFMKSSMNRDPLAIMAFIGDRADAGQGFMAMQIPSAILTLNSPRSLSAWYSMVVVLLFFIGFVTVSLLFFIGIRKRLLRLQTAMTVVEPGGIPAPIDRGKSDEIGRLEEAFNTMTVRLESSRRREIEEEELRKRLVANLSHDLRTPMTVLRSHIHVITKEELSEQGRASLKLMDERIADLSVLIENLLSYNLLNSGRITLKRERKDVLRLLRESAAAWYPVWEKEGFEIDIRLTAEPLYWQVDEVWFRRILDNLYQNIVRHAGSGLYVGLYTGISYGHRAVIIMDRGKGIGSHSEAKGAGLGLSIVDLLLKQMDLDWKVDSTKQGTSIILFDPRPENLNKI</sequence>
<dbReference type="PROSITE" id="PS50109">
    <property type="entry name" value="HIS_KIN"/>
    <property type="match status" value="1"/>
</dbReference>
<dbReference type="CDD" id="cd00082">
    <property type="entry name" value="HisKA"/>
    <property type="match status" value="1"/>
</dbReference>
<dbReference type="InterPro" id="IPR036097">
    <property type="entry name" value="HisK_dim/P_sf"/>
</dbReference>
<dbReference type="CDD" id="cd06225">
    <property type="entry name" value="HAMP"/>
    <property type="match status" value="1"/>
</dbReference>
<keyword evidence="10" id="KW-0067">ATP-binding</keyword>